<sequence length="295" mass="34437">MQKKFSLFNIMIVFGLIIGCSTDVQPSSVLKDQKYFGDQTLVPSVQGYLYSDLGRVDETEKLYQDIVSRGRKYFKKFKVKRENFALKKAQFDESIMIKVKKRYPLVVKCEDCIYAGLDYSEEAISDLVSILNKLLSGPIGEIMPYRNDRVACIFYLLKILQDIERFTREVVCSDDSYVSDSNLLNVHRLFISLDIINKDNMLKSKLATIKFALNMFIKKRNKLIRLIIENIKEINKQENVDEIVKLINTNMRSWDNNGKIFKKMYSFNTSSKSLYSLHDFIKNQTIDLNNQFIIK</sequence>
<geneLocation type="plasmid" evidence="1 2">
    <name>pl32</name>
</geneLocation>
<reference evidence="1 2" key="1">
    <citation type="journal article" date="2008" name="PLoS Genet.">
        <title>The genome of Borrelia recurrentis, the agent of deadly louse-borne relapsing fever, is a degraded subset of tick-borne Borrelia duttonii.</title>
        <authorList>
            <person name="Lescot M."/>
            <person name="Audic S."/>
            <person name="Robert C."/>
            <person name="Nguyen T.T."/>
            <person name="Blanc G."/>
            <person name="Cutler S.J."/>
            <person name="Wincker P."/>
            <person name="Couloux A."/>
            <person name="Claverie J.-M."/>
            <person name="Raoult D."/>
            <person name="Drancourt M."/>
        </authorList>
    </citation>
    <scope>NUCLEOTIDE SEQUENCE [LARGE SCALE GENOMIC DNA]</scope>
    <source>
        <strain evidence="1 2">Ly</strain>
    </source>
</reference>
<evidence type="ECO:0000313" key="1">
    <source>
        <dbReference type="EMBL" id="ACH94254.1"/>
    </source>
</evidence>
<name>B5RPG8_BORDL</name>
<evidence type="ECO:0000313" key="2">
    <source>
        <dbReference type="Proteomes" id="UP000000611"/>
    </source>
</evidence>
<dbReference type="PROSITE" id="PS51257">
    <property type="entry name" value="PROKAR_LIPOPROTEIN"/>
    <property type="match status" value="1"/>
</dbReference>
<keyword evidence="1" id="KW-0449">Lipoprotein</keyword>
<organism evidence="1 2">
    <name type="scientific">Borrelia duttonii (strain Ly)</name>
    <dbReference type="NCBI Taxonomy" id="412419"/>
    <lineage>
        <taxon>Bacteria</taxon>
        <taxon>Pseudomonadati</taxon>
        <taxon>Spirochaetota</taxon>
        <taxon>Spirochaetia</taxon>
        <taxon>Spirochaetales</taxon>
        <taxon>Borreliaceae</taxon>
        <taxon>Borrelia</taxon>
    </lineage>
</organism>
<keyword evidence="1" id="KW-0614">Plasmid</keyword>
<dbReference type="Proteomes" id="UP000000611">
    <property type="component" value="Plasmid pl32"/>
</dbReference>
<protein>
    <submittedName>
        <fullName evidence="1">Lipoprotein</fullName>
    </submittedName>
</protein>
<keyword evidence="2" id="KW-1185">Reference proteome</keyword>
<gene>
    <name evidence="1" type="ordered locus">BDU_8016</name>
</gene>
<dbReference type="KEGG" id="bdu:BDU_8016"/>
<dbReference type="RefSeq" id="WP_012539792.1">
    <property type="nucleotide sequence ID" value="NC_011264.1"/>
</dbReference>
<dbReference type="HOGENOM" id="CLU_942226_0_0_12"/>
<proteinExistence type="predicted"/>
<dbReference type="AlphaFoldDB" id="B5RPG8"/>
<dbReference type="OrthoDB" id="10010027at2"/>
<accession>B5RPG8</accession>
<dbReference type="EMBL" id="CP000992">
    <property type="protein sequence ID" value="ACH94254.1"/>
    <property type="molecule type" value="Genomic_DNA"/>
</dbReference>